<gene>
    <name evidence="3" type="ORF">EC973_009120</name>
</gene>
<feature type="compositionally biased region" description="Polar residues" evidence="1">
    <location>
        <begin position="2255"/>
        <end position="2266"/>
    </location>
</feature>
<feature type="compositionally biased region" description="Low complexity" evidence="1">
    <location>
        <begin position="2328"/>
        <end position="2346"/>
    </location>
</feature>
<feature type="region of interest" description="Disordered" evidence="1">
    <location>
        <begin position="1"/>
        <end position="43"/>
    </location>
</feature>
<feature type="region of interest" description="Disordered" evidence="1">
    <location>
        <begin position="51"/>
        <end position="70"/>
    </location>
</feature>
<organism evidence="3 4">
    <name type="scientific">Apophysomyces ossiformis</name>
    <dbReference type="NCBI Taxonomy" id="679940"/>
    <lineage>
        <taxon>Eukaryota</taxon>
        <taxon>Fungi</taxon>
        <taxon>Fungi incertae sedis</taxon>
        <taxon>Mucoromycota</taxon>
        <taxon>Mucoromycotina</taxon>
        <taxon>Mucoromycetes</taxon>
        <taxon>Mucorales</taxon>
        <taxon>Mucorineae</taxon>
        <taxon>Mucoraceae</taxon>
        <taxon>Apophysomyces</taxon>
    </lineage>
</organism>
<sequence>MGDPESDSQRTVVSQPKVLPPLRNASRRDRNTEKKMQPASHWDKVREVMLSGPSTNGATVSANHQPSSTVHSPLPIPARFGQRNPILNAFSRSAPTAGEFSNHGDRFVAAAAAAAQVAGLSPFHSSNVSGRHMHMGGIYATTTAVQQDIYRLERALQKLILRLNVHTSQTNLATVMDSKDINGAVDSNAKRTRFQRQSKSDYFHTMATTSLSAEVMNEGILSSGTRIGTILSSIMELLHKHKQATRLPLAGEIHAILAIPFNQQPYNVEDCKQALDVFEYIRERFKQLTPDENFGQILFCVRLLDVRHFGLKMRIISMLKAILAPCMGSPNSLPSKPTTFHSLVFSLIKALAGLTSSESNEPKEADHIRASIIDFLDSLSNGRLIPITGDDWSGYFQSATAGSTSVAIPVSVAQFCVVEGICKALSTDDYVREDPYSDKELSQRQSSTLAIDKLILQDLLPRYWTQPSEDTRPAFLRIMFTLSESAICRFLLSNKDELDLPASSTSLLLYFVKNKLDPTALLPFLAESNGQHGAEASLMTMVLSMLAITSLESQRTRNPRASPNRSPQLSMHESWVDSVDSPFSGDSSGYASTQNFHRKSSQMNMALSIMKAYVHGFWNSGYRERLLGATASMLEDVISERTVCIYENLLFHIDAAVGECVAKETFQIFLDKIVASYPQATPSLCRLLSMVSKKYPTVFYKRVVSCVASNDERKVVRHLMLMTSLRRYLSGVQFWMQDPEMINVLFLSDVGKKQPNAHEEGSSLSLRSESGGASQVSKWGITTLGQCVVAAEFMWTIKELREMQKEGSRRNMEEDEIAKKFLIDLEKRLAVFITAKEKFMLVPLPLRVILCNVFLDVRLFCNTTHRPGWLTRVLEWATQPIVLPGTHFEASDEAAAQLHQQLLDDVTLMFQRLRIVYATAVDQFETEPNEMGDRTELSAFFHEPAGALDISEVRGKRYQSIATMYPLSSAAAASLSIEPSSIKEEKTDLGNLASILPNRRLIDMGKINQDPFGAVFSLLVAVYTAMTTQEFARLVRPLWERFIDERFPEAFVPAAFLLMQCGEKVPKLTIEITSQDCYSDNLLCRFSAVRKYAALTAFRFNVLTQEYIPVSSRRRPFRGDGGAFSTPFVPTDLGSNQFTMDEPRWMAKLKNASNFPIELKRQIQELGWDDDDQGEEHEAMKKVLTPLALLPSLFLEDEEDERMNDAENSNRGNDQGKKQVSISKVIARRKRASTIQSFTVAMSSLVDMLRDEDPSTRSAVRELLEHFIRDDPTTFLRAFLGDLGRQKLDRHRELLTKISYLVHMQAKLPPGFTHVLFNYLAGMLKWLTRESKEDGLVLMTLVHPILAELVFSTNELSTRDLRKNKIEHLLASTGRFWFIHEQPPDLFPRSLTNTKTSFDILDIPWQIFSVATLRISHIQFLTNFLIRYPREVYAVKKTIQDYEPIAQPGYDFMFDRQDELYFPNSQLRKRRDTDFVFEEGSSDSEEDDIDDRLPKLSQQKRDIDALSALRARVWLRFIDVLLNGLNKNYNDRMELERILKGINTIIIEHTGDFGIIGQALILYTRIVTRFKRLFVSNRGYSTFLPALFKVFCEVERYPHVRSAITFAWCRFYAIHEEAFVFQMLGTLVPLILSAYTKSVQLGAWMTNNIFVLMQAMHDPPRLGATSDVLGLQLQVELDDHERSIQERIDTVSNPMAVPLSTTILKPLARSVTSPITPLVTNNFANRPFPLQNFVKLFLTIIAYDPGSLRAEQFVRMFRYLLPRFCKLTSLKGLISEGIVALTDVFSKFSKNAKPATEGAAATASSPGPAAGERGGNGIGTGMHAANDRDQFQGRSAESAQHAYGKQWQQNDRITIKKEFVLLVHIYLKSGGMLTEINHEKMAMIIRMILRDHASLRQICGTDWIKDYLVDSLHSMVDMRNYTKAFKKLLGQIFTQYRGQWKIVDAADLYEGLALVLERGQGKAVNMHDIAGVIKERFVPFGLSIATTRSDWDNETGHTRFCHALVRLIVAIMENSTQDVLQEIEQLPTSVILLGKVVVPICLQYDLRWDHSPIMIRKYRPDPTANWMRLLGYISTACSQASLLKSKSSGFTLSVLSGMAAGQDSDQDVQDTKQSPTAVALMFALGFVAMKIILIRGAKSFDKMRGSWVQVAYFIKGALVFGQSLKSLRPKSTPSGRSTPNHAPPSSPNNNNLPPWSTPSSPALTPSGQSQVSLGVVYDFVTWRFLEFVVCYKSPLILFLRGFIHGKLRDIQTNQRNSLQGGRSTPRASMVIQSPPPILLSPPEQTDQTRPRWKSWGKGLPKDQNPANPISASDHHEASSPTCGLGLHIPRTGPSITSSPSISNATTNDWYEPEAEDQSRLHSRRGSHATTAPAKDLLVSTTVLHTIQSEAMMALVHVQLNMGYKPALPWMANQMNSELGPWSYRISVNKMSNEWLLLLQLFSETNELARTTSIIATPSQNNTA</sequence>
<dbReference type="GO" id="GO:0055080">
    <property type="term" value="P:monoatomic cation homeostasis"/>
    <property type="evidence" value="ECO:0007669"/>
    <property type="project" value="TreeGrafter"/>
</dbReference>
<feature type="compositionally biased region" description="Polar residues" evidence="1">
    <location>
        <begin position="559"/>
        <end position="571"/>
    </location>
</feature>
<evidence type="ECO:0000256" key="1">
    <source>
        <dbReference type="SAM" id="MobiDB-lite"/>
    </source>
</evidence>
<protein>
    <recommendedName>
        <fullName evidence="2">Protein UNC80 C-terminal domain-containing protein</fullName>
    </recommendedName>
</protein>
<reference evidence="3" key="1">
    <citation type="submission" date="2020-01" db="EMBL/GenBank/DDBJ databases">
        <title>Genome Sequencing of Three Apophysomyces-Like Fungal Strains Confirms a Novel Fungal Genus in the Mucoromycota with divergent Burkholderia-like Endosymbiotic Bacteria.</title>
        <authorList>
            <person name="Stajich J.E."/>
            <person name="Macias A.M."/>
            <person name="Carter-House D."/>
            <person name="Lovett B."/>
            <person name="Kasson L.R."/>
            <person name="Berry K."/>
            <person name="Grigoriev I."/>
            <person name="Chang Y."/>
            <person name="Spatafora J."/>
            <person name="Kasson M.T."/>
        </authorList>
    </citation>
    <scope>NUCLEOTIDE SEQUENCE</scope>
    <source>
        <strain evidence="3">NRRL A-21654</strain>
    </source>
</reference>
<dbReference type="InterPro" id="IPR016024">
    <property type="entry name" value="ARM-type_fold"/>
</dbReference>
<feature type="domain" description="Protein UNC80 C-terminal" evidence="2">
    <location>
        <begin position="1263"/>
        <end position="1363"/>
    </location>
</feature>
<feature type="region of interest" description="Disordered" evidence="1">
    <location>
        <begin position="1199"/>
        <end position="1220"/>
    </location>
</feature>
<dbReference type="Pfam" id="PF20262">
    <property type="entry name" value="UNC80_C"/>
    <property type="match status" value="2"/>
</dbReference>
<feature type="compositionally biased region" description="Polar residues" evidence="1">
    <location>
        <begin position="1206"/>
        <end position="1220"/>
    </location>
</feature>
<comment type="caution">
    <text evidence="3">The sequence shown here is derived from an EMBL/GenBank/DDBJ whole genome shotgun (WGS) entry which is preliminary data.</text>
</comment>
<dbReference type="GO" id="GO:0005261">
    <property type="term" value="F:monoatomic cation channel activity"/>
    <property type="evidence" value="ECO:0007669"/>
    <property type="project" value="TreeGrafter"/>
</dbReference>
<evidence type="ECO:0000313" key="3">
    <source>
        <dbReference type="EMBL" id="KAF7725974.1"/>
    </source>
</evidence>
<accession>A0A8H7BRS4</accession>
<feature type="region of interest" description="Disordered" evidence="1">
    <location>
        <begin position="2168"/>
        <end position="2204"/>
    </location>
</feature>
<dbReference type="InterPro" id="IPR046460">
    <property type="entry name" value="UNC80_C"/>
</dbReference>
<name>A0A8H7BRS4_9FUNG</name>
<feature type="region of interest" description="Disordered" evidence="1">
    <location>
        <begin position="1798"/>
        <end position="1825"/>
    </location>
</feature>
<feature type="compositionally biased region" description="Basic and acidic residues" evidence="1">
    <location>
        <begin position="26"/>
        <end position="43"/>
    </location>
</feature>
<feature type="compositionally biased region" description="Polar residues" evidence="1">
    <location>
        <begin position="52"/>
        <end position="70"/>
    </location>
</feature>
<feature type="domain" description="Protein UNC80 C-terminal" evidence="2">
    <location>
        <begin position="1499"/>
        <end position="1655"/>
    </location>
</feature>
<feature type="region of interest" description="Disordered" evidence="1">
    <location>
        <begin position="2255"/>
        <end position="2372"/>
    </location>
</feature>
<dbReference type="PANTHER" id="PTHR31781:SF1">
    <property type="entry name" value="PROTEIN UNC-80 HOMOLOG"/>
    <property type="match status" value="1"/>
</dbReference>
<feature type="region of interest" description="Disordered" evidence="1">
    <location>
        <begin position="554"/>
        <end position="573"/>
    </location>
</feature>
<evidence type="ECO:0000259" key="2">
    <source>
        <dbReference type="Pfam" id="PF20262"/>
    </source>
</evidence>
<feature type="compositionally biased region" description="Polar residues" evidence="1">
    <location>
        <begin position="2168"/>
        <end position="2178"/>
    </location>
</feature>
<evidence type="ECO:0000313" key="4">
    <source>
        <dbReference type="Proteomes" id="UP000605846"/>
    </source>
</evidence>
<dbReference type="Proteomes" id="UP000605846">
    <property type="component" value="Unassembled WGS sequence"/>
</dbReference>
<feature type="compositionally biased region" description="Low complexity" evidence="1">
    <location>
        <begin position="2187"/>
        <end position="2201"/>
    </location>
</feature>
<feature type="compositionally biased region" description="Low complexity" evidence="1">
    <location>
        <begin position="1798"/>
        <end position="1811"/>
    </location>
</feature>
<dbReference type="OrthoDB" id="5584001at2759"/>
<dbReference type="EMBL" id="JABAYA010000086">
    <property type="protein sequence ID" value="KAF7725974.1"/>
    <property type="molecule type" value="Genomic_DNA"/>
</dbReference>
<keyword evidence="4" id="KW-1185">Reference proteome</keyword>
<proteinExistence type="predicted"/>
<dbReference type="PANTHER" id="PTHR31781">
    <property type="entry name" value="UNC80"/>
    <property type="match status" value="1"/>
</dbReference>
<dbReference type="SUPFAM" id="SSF48371">
    <property type="entry name" value="ARM repeat"/>
    <property type="match status" value="1"/>
</dbReference>
<dbReference type="GO" id="GO:0034703">
    <property type="term" value="C:cation channel complex"/>
    <property type="evidence" value="ECO:0007669"/>
    <property type="project" value="TreeGrafter"/>
</dbReference>